<sequence>MKQKHVDSLQLELFSMNIFDTLKSTKARGRGSYTRGRGRSSPGSSGSSYRSSSCSSPIIQRVGMSLINLKISQKEASSSIYLEDIPENNPLCAQLHAYLSQKQSDTFASIAKEDVDDIKSYENISRKEMRYLVNRLYFSGESYKIRSYYETILINTDSAEFQHFSGYSTSENIYNFSKMIIKQIIYVED</sequence>
<reference evidence="2 3" key="1">
    <citation type="submission" date="2020-09" db="EMBL/GenBank/DDBJ databases">
        <title>De no assembly of potato wild relative species, Solanum commersonii.</title>
        <authorList>
            <person name="Cho K."/>
        </authorList>
    </citation>
    <scope>NUCLEOTIDE SEQUENCE [LARGE SCALE GENOMIC DNA]</scope>
    <source>
        <strain evidence="2">LZ3.2</strain>
        <tissue evidence="2">Leaf</tissue>
    </source>
</reference>
<keyword evidence="3" id="KW-1185">Reference proteome</keyword>
<gene>
    <name evidence="2" type="ORF">H5410_002514</name>
</gene>
<evidence type="ECO:0000313" key="2">
    <source>
        <dbReference type="EMBL" id="KAG5630797.1"/>
    </source>
</evidence>
<name>A0A9J6B200_SOLCO</name>
<accession>A0A9J6B200</accession>
<organism evidence="2 3">
    <name type="scientific">Solanum commersonii</name>
    <name type="common">Commerson's wild potato</name>
    <name type="synonym">Commerson's nightshade</name>
    <dbReference type="NCBI Taxonomy" id="4109"/>
    <lineage>
        <taxon>Eukaryota</taxon>
        <taxon>Viridiplantae</taxon>
        <taxon>Streptophyta</taxon>
        <taxon>Embryophyta</taxon>
        <taxon>Tracheophyta</taxon>
        <taxon>Spermatophyta</taxon>
        <taxon>Magnoliopsida</taxon>
        <taxon>eudicotyledons</taxon>
        <taxon>Gunneridae</taxon>
        <taxon>Pentapetalae</taxon>
        <taxon>asterids</taxon>
        <taxon>lamiids</taxon>
        <taxon>Solanales</taxon>
        <taxon>Solanaceae</taxon>
        <taxon>Solanoideae</taxon>
        <taxon>Solaneae</taxon>
        <taxon>Solanum</taxon>
    </lineage>
</organism>
<evidence type="ECO:0000313" key="3">
    <source>
        <dbReference type="Proteomes" id="UP000824120"/>
    </source>
</evidence>
<comment type="caution">
    <text evidence="2">The sequence shown here is derived from an EMBL/GenBank/DDBJ whole genome shotgun (WGS) entry which is preliminary data.</text>
</comment>
<feature type="region of interest" description="Disordered" evidence="1">
    <location>
        <begin position="28"/>
        <end position="54"/>
    </location>
</feature>
<evidence type="ECO:0000256" key="1">
    <source>
        <dbReference type="SAM" id="MobiDB-lite"/>
    </source>
</evidence>
<proteinExistence type="predicted"/>
<protein>
    <submittedName>
        <fullName evidence="2">Uncharacterized protein</fullName>
    </submittedName>
</protein>
<feature type="compositionally biased region" description="Low complexity" evidence="1">
    <location>
        <begin position="30"/>
        <end position="54"/>
    </location>
</feature>
<dbReference type="AlphaFoldDB" id="A0A9J6B200"/>
<dbReference type="EMBL" id="JACXVP010000001">
    <property type="protein sequence ID" value="KAG5630797.1"/>
    <property type="molecule type" value="Genomic_DNA"/>
</dbReference>
<dbReference type="Proteomes" id="UP000824120">
    <property type="component" value="Chromosome 1"/>
</dbReference>